<dbReference type="PANTHER" id="PTHR31973">
    <property type="entry name" value="POLYPROTEIN, PUTATIVE-RELATED"/>
    <property type="match status" value="1"/>
</dbReference>
<sequence>MNANREIYPLAFGVVDSENGASWTWFLQLLVTQIIGPQRNVCIISDRRACGYRLCISKCGRIGNTSTSHYGSSTQPLHKNLLSRRRKCNTCYDESSEARLWVRLLEMNGMPCVHAHAVCHILKCPVDHLIPEVYKLSSYINAHSSDIMSLPNMNERPQNEFILLPPKYSSRTSRA</sequence>
<dbReference type="InterPro" id="IPR018289">
    <property type="entry name" value="MULE_transposase_dom"/>
</dbReference>
<evidence type="ECO:0000313" key="2">
    <source>
        <dbReference type="EMBL" id="CAH9078989.1"/>
    </source>
</evidence>
<dbReference type="EMBL" id="CAMAPF010000033">
    <property type="protein sequence ID" value="CAH9078989.1"/>
    <property type="molecule type" value="Genomic_DNA"/>
</dbReference>
<gene>
    <name evidence="2" type="ORF">CEPIT_LOCUS6677</name>
</gene>
<dbReference type="AlphaFoldDB" id="A0AAV0CJ69"/>
<reference evidence="2" key="1">
    <citation type="submission" date="2022-07" db="EMBL/GenBank/DDBJ databases">
        <authorList>
            <person name="Macas J."/>
            <person name="Novak P."/>
            <person name="Neumann P."/>
        </authorList>
    </citation>
    <scope>NUCLEOTIDE SEQUENCE</scope>
</reference>
<dbReference type="Pfam" id="PF10551">
    <property type="entry name" value="MULE"/>
    <property type="match status" value="1"/>
</dbReference>
<comment type="caution">
    <text evidence="2">The sequence shown here is derived from an EMBL/GenBank/DDBJ whole genome shotgun (WGS) entry which is preliminary data.</text>
</comment>
<feature type="domain" description="MULE transposase" evidence="1">
    <location>
        <begin position="2"/>
        <end position="48"/>
    </location>
</feature>
<evidence type="ECO:0000259" key="1">
    <source>
        <dbReference type="Pfam" id="PF10551"/>
    </source>
</evidence>
<dbReference type="Proteomes" id="UP001152523">
    <property type="component" value="Unassembled WGS sequence"/>
</dbReference>
<keyword evidence="3" id="KW-1185">Reference proteome</keyword>
<proteinExistence type="predicted"/>
<organism evidence="2 3">
    <name type="scientific">Cuscuta epithymum</name>
    <dbReference type="NCBI Taxonomy" id="186058"/>
    <lineage>
        <taxon>Eukaryota</taxon>
        <taxon>Viridiplantae</taxon>
        <taxon>Streptophyta</taxon>
        <taxon>Embryophyta</taxon>
        <taxon>Tracheophyta</taxon>
        <taxon>Spermatophyta</taxon>
        <taxon>Magnoliopsida</taxon>
        <taxon>eudicotyledons</taxon>
        <taxon>Gunneridae</taxon>
        <taxon>Pentapetalae</taxon>
        <taxon>asterids</taxon>
        <taxon>lamiids</taxon>
        <taxon>Solanales</taxon>
        <taxon>Convolvulaceae</taxon>
        <taxon>Cuscuteae</taxon>
        <taxon>Cuscuta</taxon>
        <taxon>Cuscuta subgen. Cuscuta</taxon>
    </lineage>
</organism>
<protein>
    <recommendedName>
        <fullName evidence="1">MULE transposase domain-containing protein</fullName>
    </recommendedName>
</protein>
<evidence type="ECO:0000313" key="3">
    <source>
        <dbReference type="Proteomes" id="UP001152523"/>
    </source>
</evidence>
<dbReference type="PANTHER" id="PTHR31973:SF195">
    <property type="entry name" value="MUDR FAMILY TRANSPOSASE"/>
    <property type="match status" value="1"/>
</dbReference>
<accession>A0AAV0CJ69</accession>
<name>A0AAV0CJ69_9ASTE</name>